<dbReference type="GO" id="GO:0097539">
    <property type="term" value="C:ciliary transition fiber"/>
    <property type="evidence" value="ECO:0007669"/>
    <property type="project" value="UniProtKB-ARBA"/>
</dbReference>
<feature type="non-terminal residue" evidence="19">
    <location>
        <position position="1030"/>
    </location>
</feature>
<dbReference type="SUPFAM" id="SSF51045">
    <property type="entry name" value="WW domain"/>
    <property type="match status" value="1"/>
</dbReference>
<keyword evidence="13" id="KW-0131">Cell cycle</keyword>
<dbReference type="PANTHER" id="PTHR21715:SF0">
    <property type="entry name" value="RH04127P"/>
    <property type="match status" value="1"/>
</dbReference>
<feature type="compositionally biased region" description="Low complexity" evidence="17">
    <location>
        <begin position="753"/>
        <end position="762"/>
    </location>
</feature>
<keyword evidence="20" id="KW-1185">Reference proteome</keyword>
<feature type="region of interest" description="Disordered" evidence="17">
    <location>
        <begin position="898"/>
        <end position="930"/>
    </location>
</feature>
<feature type="domain" description="WW" evidence="18">
    <location>
        <begin position="51"/>
        <end position="85"/>
    </location>
</feature>
<dbReference type="GO" id="GO:0006281">
    <property type="term" value="P:DNA repair"/>
    <property type="evidence" value="ECO:0007669"/>
    <property type="project" value="UniProtKB-KW"/>
</dbReference>
<comment type="subunit">
    <text evidence="15">Interacts (via N-terminus) with ATRIP. Interacts with ATM, ATR and MDC1. Interacts with XPA (via N-terminus) upon UV irradiation. Interacts with CEP83, CCDC92, TTBK2, DVL3, NPHP3 and weakly with NPHP4. Interacts with DZIP1.</text>
</comment>
<evidence type="ECO:0000256" key="13">
    <source>
        <dbReference type="ARBA" id="ARBA00023306"/>
    </source>
</evidence>
<evidence type="ECO:0000256" key="9">
    <source>
        <dbReference type="ARBA" id="ARBA00023054"/>
    </source>
</evidence>
<organism evidence="19 20">
    <name type="scientific">Stichopus japonicus</name>
    <name type="common">Sea cucumber</name>
    <dbReference type="NCBI Taxonomy" id="307972"/>
    <lineage>
        <taxon>Eukaryota</taxon>
        <taxon>Metazoa</taxon>
        <taxon>Echinodermata</taxon>
        <taxon>Eleutherozoa</taxon>
        <taxon>Echinozoa</taxon>
        <taxon>Holothuroidea</taxon>
        <taxon>Aspidochirotacea</taxon>
        <taxon>Aspidochirotida</taxon>
        <taxon>Stichopodidae</taxon>
        <taxon>Apostichopus</taxon>
    </lineage>
</organism>
<evidence type="ECO:0000256" key="8">
    <source>
        <dbReference type="ARBA" id="ARBA00022794"/>
    </source>
</evidence>
<evidence type="ECO:0000256" key="2">
    <source>
        <dbReference type="ARBA" id="ARBA00004123"/>
    </source>
</evidence>
<feature type="compositionally biased region" description="Polar residues" evidence="17">
    <location>
        <begin position="140"/>
        <end position="164"/>
    </location>
</feature>
<feature type="region of interest" description="Disordered" evidence="17">
    <location>
        <begin position="419"/>
        <end position="875"/>
    </location>
</feature>
<comment type="caution">
    <text evidence="19">The sequence shown here is derived from an EMBL/GenBank/DDBJ whole genome shotgun (WGS) entry which is preliminary data.</text>
</comment>
<dbReference type="InterPro" id="IPR053233">
    <property type="entry name" value="ABRA-related"/>
</dbReference>
<dbReference type="GO" id="GO:0030030">
    <property type="term" value="P:cell projection organization"/>
    <property type="evidence" value="ECO:0007669"/>
    <property type="project" value="UniProtKB-KW"/>
</dbReference>
<keyword evidence="3" id="KW-0963">Cytoplasm</keyword>
<feature type="compositionally biased region" description="Basic and acidic residues" evidence="17">
    <location>
        <begin position="609"/>
        <end position="729"/>
    </location>
</feature>
<dbReference type="EMBL" id="MRZV01001002">
    <property type="protein sequence ID" value="PIK41636.1"/>
    <property type="molecule type" value="Genomic_DNA"/>
</dbReference>
<dbReference type="PANTHER" id="PTHR21715">
    <property type="entry name" value="RH04127P"/>
    <property type="match status" value="1"/>
</dbReference>
<evidence type="ECO:0000256" key="14">
    <source>
        <dbReference type="ARBA" id="ARBA00056906"/>
    </source>
</evidence>
<evidence type="ECO:0000256" key="6">
    <source>
        <dbReference type="ARBA" id="ARBA00022763"/>
    </source>
</evidence>
<evidence type="ECO:0000256" key="7">
    <source>
        <dbReference type="ARBA" id="ARBA00022776"/>
    </source>
</evidence>
<feature type="region of interest" description="Disordered" evidence="17">
    <location>
        <begin position="223"/>
        <end position="256"/>
    </location>
</feature>
<evidence type="ECO:0000256" key="15">
    <source>
        <dbReference type="ARBA" id="ARBA00061715"/>
    </source>
</evidence>
<feature type="compositionally biased region" description="Basic and acidic residues" evidence="17">
    <location>
        <begin position="517"/>
        <end position="575"/>
    </location>
</feature>
<keyword evidence="7" id="KW-0498">Mitosis</keyword>
<dbReference type="GO" id="GO:0005814">
    <property type="term" value="C:centriole"/>
    <property type="evidence" value="ECO:0007669"/>
    <property type="project" value="UniProtKB-SubCell"/>
</dbReference>
<keyword evidence="10" id="KW-0234">DNA repair</keyword>
<feature type="compositionally biased region" description="Basic and acidic residues" evidence="17">
    <location>
        <begin position="343"/>
        <end position="363"/>
    </location>
</feature>
<accession>A0A2G8K0W1</accession>
<feature type="compositionally biased region" description="Basic and acidic residues" evidence="17">
    <location>
        <begin position="432"/>
        <end position="450"/>
    </location>
</feature>
<dbReference type="Pfam" id="PF00397">
    <property type="entry name" value="WW"/>
    <property type="match status" value="1"/>
</dbReference>
<dbReference type="CDD" id="cd00201">
    <property type="entry name" value="WW"/>
    <property type="match status" value="1"/>
</dbReference>
<evidence type="ECO:0000256" key="4">
    <source>
        <dbReference type="ARBA" id="ARBA00022553"/>
    </source>
</evidence>
<dbReference type="InterPro" id="IPR036020">
    <property type="entry name" value="WW_dom_sf"/>
</dbReference>
<feature type="compositionally biased region" description="Basic and acidic residues" evidence="17">
    <location>
        <begin position="584"/>
        <end position="600"/>
    </location>
</feature>
<evidence type="ECO:0000256" key="1">
    <source>
        <dbReference type="ARBA" id="ARBA00004114"/>
    </source>
</evidence>
<evidence type="ECO:0000256" key="5">
    <source>
        <dbReference type="ARBA" id="ARBA00022618"/>
    </source>
</evidence>
<protein>
    <recommendedName>
        <fullName evidence="16">Centrosomal protein of 164 kDa</fullName>
    </recommendedName>
</protein>
<evidence type="ECO:0000259" key="18">
    <source>
        <dbReference type="PROSITE" id="PS50020"/>
    </source>
</evidence>
<feature type="compositionally biased region" description="Basic and acidic residues" evidence="17">
    <location>
        <begin position="181"/>
        <end position="194"/>
    </location>
</feature>
<evidence type="ECO:0000256" key="11">
    <source>
        <dbReference type="ARBA" id="ARBA00023212"/>
    </source>
</evidence>
<evidence type="ECO:0000313" key="19">
    <source>
        <dbReference type="EMBL" id="PIK41636.1"/>
    </source>
</evidence>
<dbReference type="FunFam" id="3.30.1470.10:FF:000001">
    <property type="entry name" value="Centrosomal protein of 164 kDa"/>
    <property type="match status" value="1"/>
</dbReference>
<feature type="compositionally biased region" description="Basic and acidic residues" evidence="17">
    <location>
        <begin position="866"/>
        <end position="875"/>
    </location>
</feature>
<keyword evidence="12" id="KW-0539">Nucleus</keyword>
<dbReference type="PROSITE" id="PS50020">
    <property type="entry name" value="WW_DOMAIN_2"/>
    <property type="match status" value="1"/>
</dbReference>
<evidence type="ECO:0000256" key="3">
    <source>
        <dbReference type="ARBA" id="ARBA00022490"/>
    </source>
</evidence>
<dbReference type="OrthoDB" id="6344460at2759"/>
<feature type="region of interest" description="Disordered" evidence="17">
    <location>
        <begin position="99"/>
        <end position="194"/>
    </location>
</feature>
<keyword evidence="4" id="KW-0597">Phosphoprotein</keyword>
<evidence type="ECO:0000256" key="17">
    <source>
        <dbReference type="SAM" id="MobiDB-lite"/>
    </source>
</evidence>
<keyword evidence="11" id="KW-0206">Cytoskeleton</keyword>
<feature type="compositionally biased region" description="Basic and acidic residues" evidence="17">
    <location>
        <begin position="119"/>
        <end position="129"/>
    </location>
</feature>
<dbReference type="AlphaFoldDB" id="A0A2G8K0W1"/>
<comment type="subcellular location">
    <subcellularLocation>
        <location evidence="1">Cytoplasm</location>
        <location evidence="1">Cytoskeleton</location>
        <location evidence="1">Microtubule organizing center</location>
        <location evidence="1">Centrosome</location>
        <location evidence="1">Centriole</location>
    </subcellularLocation>
    <subcellularLocation>
        <location evidence="2">Nucleus</location>
    </subcellularLocation>
</comment>
<gene>
    <name evidence="19" type="ORF">BSL78_21525</name>
</gene>
<reference evidence="19 20" key="1">
    <citation type="journal article" date="2017" name="PLoS Biol.">
        <title>The sea cucumber genome provides insights into morphological evolution and visceral regeneration.</title>
        <authorList>
            <person name="Zhang X."/>
            <person name="Sun L."/>
            <person name="Yuan J."/>
            <person name="Sun Y."/>
            <person name="Gao Y."/>
            <person name="Zhang L."/>
            <person name="Li S."/>
            <person name="Dai H."/>
            <person name="Hamel J.F."/>
            <person name="Liu C."/>
            <person name="Yu Y."/>
            <person name="Liu S."/>
            <person name="Lin W."/>
            <person name="Guo K."/>
            <person name="Jin S."/>
            <person name="Xu P."/>
            <person name="Storey K.B."/>
            <person name="Huan P."/>
            <person name="Zhang T."/>
            <person name="Zhou Y."/>
            <person name="Zhang J."/>
            <person name="Lin C."/>
            <person name="Li X."/>
            <person name="Xing L."/>
            <person name="Huo D."/>
            <person name="Sun M."/>
            <person name="Wang L."/>
            <person name="Mercier A."/>
            <person name="Li F."/>
            <person name="Yang H."/>
            <person name="Xiang J."/>
        </authorList>
    </citation>
    <scope>NUCLEOTIDE SEQUENCE [LARGE SCALE GENOMIC DNA]</scope>
    <source>
        <strain evidence="19">Shaxun</strain>
        <tissue evidence="19">Muscle</tissue>
    </source>
</reference>
<dbReference type="STRING" id="307972.A0A2G8K0W1"/>
<dbReference type="Gene3D" id="3.30.1470.10">
    <property type="entry name" value="Photosystem I PsaD, reaction center subunit II"/>
    <property type="match status" value="1"/>
</dbReference>
<evidence type="ECO:0000256" key="10">
    <source>
        <dbReference type="ARBA" id="ARBA00023204"/>
    </source>
</evidence>
<dbReference type="GO" id="GO:0051301">
    <property type="term" value="P:cell division"/>
    <property type="evidence" value="ECO:0007669"/>
    <property type="project" value="UniProtKB-KW"/>
</dbReference>
<evidence type="ECO:0000256" key="16">
    <source>
        <dbReference type="ARBA" id="ARBA00067900"/>
    </source>
</evidence>
<name>A0A2G8K0W1_STIJA</name>
<keyword evidence="6" id="KW-0227">DNA damage</keyword>
<dbReference type="Proteomes" id="UP000230750">
    <property type="component" value="Unassembled WGS sequence"/>
</dbReference>
<dbReference type="GO" id="GO:0005634">
    <property type="term" value="C:nucleus"/>
    <property type="evidence" value="ECO:0007669"/>
    <property type="project" value="UniProtKB-SubCell"/>
</dbReference>
<proteinExistence type="predicted"/>
<evidence type="ECO:0000313" key="20">
    <source>
        <dbReference type="Proteomes" id="UP000230750"/>
    </source>
</evidence>
<feature type="compositionally biased region" description="Basic and acidic residues" evidence="17">
    <location>
        <begin position="763"/>
        <end position="806"/>
    </location>
</feature>
<keyword evidence="5" id="KW-0132">Cell division</keyword>
<feature type="compositionally biased region" description="Basic and acidic residues" evidence="17">
    <location>
        <begin position="462"/>
        <end position="510"/>
    </location>
</feature>
<feature type="compositionally biased region" description="Basic and acidic residues" evidence="17">
    <location>
        <begin position="736"/>
        <end position="751"/>
    </location>
</feature>
<keyword evidence="9" id="KW-0175">Coiled coil</keyword>
<dbReference type="SMART" id="SM00456">
    <property type="entry name" value="WW"/>
    <property type="match status" value="1"/>
</dbReference>
<keyword evidence="8" id="KW-0970">Cilium biogenesis/degradation</keyword>
<feature type="region of interest" description="Disordered" evidence="17">
    <location>
        <begin position="275"/>
        <end position="363"/>
    </location>
</feature>
<comment type="function">
    <text evidence="14">Plays a role in microtubule organization and/or maintenance for the formation of primary cilia (PC), a microtubule-based structure that protrudes from the surface of epithelial cells. Plays a critical role in G2/M checkpoint and nuclear divisions. A key player in the DNA damage-activated ATR/ATM signaling cascade since it is required for the proper phosphorylation of H2AX, RPA, CHEK2 and CHEK1. Plays a critical role in chromosome segregation, acting as a mediator required for the maintenance of genomic stability through modulation of MDC1, RPA and CHEK1.</text>
</comment>
<dbReference type="InterPro" id="IPR001202">
    <property type="entry name" value="WW_dom"/>
</dbReference>
<sequence length="1030" mass="119770">MMVGNQLVLEEDYDENYQPNEEDILEYAQVVGINPDIEPELMWIAREGINAPLPNDWKPCQDTGGGDIYYFNFSTGESMWDHPCDEFYRTMVAEEREKMKLAGGGGQKKETKKKKEKKDKKEKSEKKQESLLAPLKGDTLGSTQGSFGGTKESSQLGSIRSSMGSPGRKLGKNDPPPFLKSGKDENLSLKGLREESLQMLPDMSEEDETPRLNLDLDLQDIGQLGYDESEVSDGIGNNPPKVSASDDEDDDVSVDFGIDAGLSKRLGLMDAGSLELADDSPRSPDDLPQSRFLKSSKKDKPVLSQKAPIASKEGLDLKTAGTKPSFNLPTAEELSRKPSLSAVEDRRRTEREENVKNKKEEDIEALKQQLEKERLEQEELLRREHEDSVAQLKKRLEEEIEGAKLELLEDKEEKIRKLKEKMETEEDEEEDNIMKEKENQISEMRKRVKEETEDEEAMLMEGKTDAIRKLKESIKRDQQTEEDKLREEQKNALESLQRELEEIRSTEQKKVERRKRGGEETDTERGRGIIDELKAKLDAELKELQRQAEDKHREERQEKETEMKKKHERDMDDLLAKITETQEEERKRSEEKLRMSREKQMAVSEMEEGMEKVLTERKQEIKQEQSKEIEKMRKDHEKLLQSLKRELEEEEAKIREDGRRKLEAAKDELSQKQSREMNEMKTEFEKQKKDNHKSQEEQEKALKKVTDTLQKRRDDLEKEKEEIEKEEQKLKKRRKQLETDKQDMQAKRAELKSSNQSNSEQQSEIREERDELMKALQEERQRLNSLSEEKRNLEKRIKTLREDEMSRVTPRHASETNGASNGFHDDHRASHAVKKQGRRSPVTDEMNIDELEEPIGQRISKPLIHQQDRASDRLPGYERVSNLRSKLGQLDLQMEDLDVPAGRKEPSSRHRAWLDSPGETDQSDLVDLDPTGQSSLRLRIEEENGAIRNAKDFLRKQRQSLKARQNALDDAWSTWRQRQDLEDGTVLEDARLGLEREALELDKAYLHVTSSRRMLREKEQHIKKLKHSLH</sequence>
<evidence type="ECO:0000256" key="12">
    <source>
        <dbReference type="ARBA" id="ARBA00023242"/>
    </source>
</evidence>